<comment type="caution">
    <text evidence="4">The sequence shown here is derived from an EMBL/GenBank/DDBJ whole genome shotgun (WGS) entry which is preliminary data.</text>
</comment>
<reference evidence="4" key="1">
    <citation type="submission" date="2020-10" db="EMBL/GenBank/DDBJ databases">
        <authorList>
            <person name="Gilroy R."/>
        </authorList>
    </citation>
    <scope>NUCLEOTIDE SEQUENCE</scope>
    <source>
        <strain evidence="4">21143</strain>
    </source>
</reference>
<organism evidence="4 5">
    <name type="scientific">Candidatus Caccoplasma intestinavium</name>
    <dbReference type="NCBI Taxonomy" id="2840716"/>
    <lineage>
        <taxon>Bacteria</taxon>
        <taxon>Pseudomonadati</taxon>
        <taxon>Bacteroidota</taxon>
        <taxon>Bacteroidia</taxon>
        <taxon>Bacteroidales</taxon>
        <taxon>Bacteroidaceae</taxon>
        <taxon>Bacteroidaceae incertae sedis</taxon>
        <taxon>Candidatus Caccoplasma</taxon>
    </lineage>
</organism>
<accession>A0A9D1GEA7</accession>
<dbReference type="CDD" id="cd00761">
    <property type="entry name" value="Glyco_tranf_GTA_type"/>
    <property type="match status" value="1"/>
</dbReference>
<dbReference type="Pfam" id="PF00535">
    <property type="entry name" value="Glycos_transf_2"/>
    <property type="match status" value="1"/>
</dbReference>
<feature type="domain" description="Glycosyltransferase 2-like" evidence="3">
    <location>
        <begin position="7"/>
        <end position="148"/>
    </location>
</feature>
<evidence type="ECO:0000313" key="5">
    <source>
        <dbReference type="Proteomes" id="UP000886722"/>
    </source>
</evidence>
<dbReference type="PANTHER" id="PTHR22916:SF51">
    <property type="entry name" value="GLYCOSYLTRANSFERASE EPSH-RELATED"/>
    <property type="match status" value="1"/>
</dbReference>
<dbReference type="EMBL" id="DVKT01000022">
    <property type="protein sequence ID" value="HIT38962.1"/>
    <property type="molecule type" value="Genomic_DNA"/>
</dbReference>
<evidence type="ECO:0000313" key="4">
    <source>
        <dbReference type="EMBL" id="HIT38962.1"/>
    </source>
</evidence>
<dbReference type="InterPro" id="IPR029044">
    <property type="entry name" value="Nucleotide-diphossugar_trans"/>
</dbReference>
<evidence type="ECO:0000256" key="1">
    <source>
        <dbReference type="ARBA" id="ARBA00022676"/>
    </source>
</evidence>
<dbReference type="PANTHER" id="PTHR22916">
    <property type="entry name" value="GLYCOSYLTRANSFERASE"/>
    <property type="match status" value="1"/>
</dbReference>
<dbReference type="InterPro" id="IPR001173">
    <property type="entry name" value="Glyco_trans_2-like"/>
</dbReference>
<sequence>MNKPLLSIIVPCYNVASFLPRCIESLIKQTYVNVEILLIDDGSTDDTPILCDQYAKVDSRVKVIHQENHGSSASREIGLKHIEGDFVTFVDADDWVHPDMYSIMTQDLIESKADIAQCGVCDTYIHTYGNESQIEYKHRITDKITSDYQIYNKISGVLKILDDKEWQSYMWNKIYRKKLFDNIQFPKGRGLDEDLSVMHLIFHNASSSIYINSEFYYYLHREGSICSSIDKASLVKKTIDRNTARWERYQFTLSHEEYHEMLCKMQNIVVSVGLQSLRFIYKNQSFFDKQFISTLKNRLLSLSKIKLMPEFFSKMKKIEWFLFRYSFPLYYFAVKKLNIN</sequence>
<reference evidence="4" key="2">
    <citation type="journal article" date="2021" name="PeerJ">
        <title>Extensive microbial diversity within the chicken gut microbiome revealed by metagenomics and culture.</title>
        <authorList>
            <person name="Gilroy R."/>
            <person name="Ravi A."/>
            <person name="Getino M."/>
            <person name="Pursley I."/>
            <person name="Horton D.L."/>
            <person name="Alikhan N.F."/>
            <person name="Baker D."/>
            <person name="Gharbi K."/>
            <person name="Hall N."/>
            <person name="Watson M."/>
            <person name="Adriaenssens E.M."/>
            <person name="Foster-Nyarko E."/>
            <person name="Jarju S."/>
            <person name="Secka A."/>
            <person name="Antonio M."/>
            <person name="Oren A."/>
            <person name="Chaudhuri R.R."/>
            <person name="La Ragione R."/>
            <person name="Hildebrand F."/>
            <person name="Pallen M.J."/>
        </authorList>
    </citation>
    <scope>NUCLEOTIDE SEQUENCE</scope>
    <source>
        <strain evidence="4">21143</strain>
    </source>
</reference>
<protein>
    <submittedName>
        <fullName evidence="4">Glycosyltransferase</fullName>
    </submittedName>
</protein>
<dbReference type="SUPFAM" id="SSF53448">
    <property type="entry name" value="Nucleotide-diphospho-sugar transferases"/>
    <property type="match status" value="1"/>
</dbReference>
<gene>
    <name evidence="4" type="ORF">IAD06_02835</name>
</gene>
<keyword evidence="1" id="KW-0328">Glycosyltransferase</keyword>
<dbReference type="Proteomes" id="UP000886722">
    <property type="component" value="Unassembled WGS sequence"/>
</dbReference>
<dbReference type="Gene3D" id="3.90.550.10">
    <property type="entry name" value="Spore Coat Polysaccharide Biosynthesis Protein SpsA, Chain A"/>
    <property type="match status" value="1"/>
</dbReference>
<name>A0A9D1GEA7_9BACT</name>
<keyword evidence="2" id="KW-0808">Transferase</keyword>
<proteinExistence type="predicted"/>
<dbReference type="GO" id="GO:0016758">
    <property type="term" value="F:hexosyltransferase activity"/>
    <property type="evidence" value="ECO:0007669"/>
    <property type="project" value="UniProtKB-ARBA"/>
</dbReference>
<evidence type="ECO:0000256" key="2">
    <source>
        <dbReference type="ARBA" id="ARBA00022679"/>
    </source>
</evidence>
<dbReference type="AlphaFoldDB" id="A0A9D1GEA7"/>
<evidence type="ECO:0000259" key="3">
    <source>
        <dbReference type="Pfam" id="PF00535"/>
    </source>
</evidence>